<dbReference type="SUPFAM" id="SSF52540">
    <property type="entry name" value="P-loop containing nucleoside triphosphate hydrolases"/>
    <property type="match status" value="1"/>
</dbReference>
<name>A0A3M0MIB4_9RHOB</name>
<sequence length="295" mass="33026">MGLHIHVGVHKTATTHLQRCINAVEPQLMDRDIMFLGPQTLRANPVDLRSLLDGDRSATERWRKTRDVLRGLLADHRDTLISEELLLGGLDPARFLGRDGQIYTTAEERLANLFRLLGAREATLFLALRSPADFLTSVFAEQMRFGGELNIAEYMGGFDPVLLDWPGLVARLLKAGATTVVCWRYEDLAAVRSKMLRRLLGQRIAGLTPDLRPVRLGLSRAAYRMIEKNAASVAVDERQELVARAMKAHPKRRNDPPLRIFDPAIHALCEQGYDRDCARIAAMPGVEFLRPADTA</sequence>
<keyword evidence="2" id="KW-1185">Reference proteome</keyword>
<reference evidence="1 2" key="1">
    <citation type="submission" date="2018-07" db="EMBL/GenBank/DDBJ databases">
        <authorList>
            <person name="Zhang Y."/>
            <person name="Wang L."/>
            <person name="Ma S."/>
        </authorList>
    </citation>
    <scope>NUCLEOTIDE SEQUENCE [LARGE SCALE GENOMIC DNA]</scope>
    <source>
        <strain evidence="1 2">4-2</strain>
    </source>
</reference>
<protein>
    <recommendedName>
        <fullName evidence="3">Sulfotransferase family protein</fullName>
    </recommendedName>
</protein>
<proteinExistence type="predicted"/>
<evidence type="ECO:0008006" key="3">
    <source>
        <dbReference type="Google" id="ProtNLM"/>
    </source>
</evidence>
<accession>A0A3M0MIB4</accession>
<evidence type="ECO:0000313" key="2">
    <source>
        <dbReference type="Proteomes" id="UP000273516"/>
    </source>
</evidence>
<evidence type="ECO:0000313" key="1">
    <source>
        <dbReference type="EMBL" id="RMC37378.1"/>
    </source>
</evidence>
<organism evidence="1 2">
    <name type="scientific">Paracoccus alkanivorans</name>
    <dbReference type="NCBI Taxonomy" id="2116655"/>
    <lineage>
        <taxon>Bacteria</taxon>
        <taxon>Pseudomonadati</taxon>
        <taxon>Pseudomonadota</taxon>
        <taxon>Alphaproteobacteria</taxon>
        <taxon>Rhodobacterales</taxon>
        <taxon>Paracoccaceae</taxon>
        <taxon>Paracoccus</taxon>
    </lineage>
</organism>
<dbReference type="RefSeq" id="WP_122110467.1">
    <property type="nucleotide sequence ID" value="NZ_QOKZ01000001.1"/>
</dbReference>
<dbReference type="EMBL" id="QOKZ01000001">
    <property type="protein sequence ID" value="RMC37378.1"/>
    <property type="molecule type" value="Genomic_DNA"/>
</dbReference>
<dbReference type="Proteomes" id="UP000273516">
    <property type="component" value="Unassembled WGS sequence"/>
</dbReference>
<dbReference type="OrthoDB" id="8481769at2"/>
<comment type="caution">
    <text evidence="1">The sequence shown here is derived from an EMBL/GenBank/DDBJ whole genome shotgun (WGS) entry which is preliminary data.</text>
</comment>
<dbReference type="AlphaFoldDB" id="A0A3M0MIB4"/>
<gene>
    <name evidence="1" type="ORF">C9E81_01065</name>
</gene>
<dbReference type="InterPro" id="IPR027417">
    <property type="entry name" value="P-loop_NTPase"/>
</dbReference>